<organism evidence="2">
    <name type="scientific">Sesamum radiatum</name>
    <name type="common">Black benniseed</name>
    <dbReference type="NCBI Taxonomy" id="300843"/>
    <lineage>
        <taxon>Eukaryota</taxon>
        <taxon>Viridiplantae</taxon>
        <taxon>Streptophyta</taxon>
        <taxon>Embryophyta</taxon>
        <taxon>Tracheophyta</taxon>
        <taxon>Spermatophyta</taxon>
        <taxon>Magnoliopsida</taxon>
        <taxon>eudicotyledons</taxon>
        <taxon>Gunneridae</taxon>
        <taxon>Pentapetalae</taxon>
        <taxon>asterids</taxon>
        <taxon>lamiids</taxon>
        <taxon>Lamiales</taxon>
        <taxon>Pedaliaceae</taxon>
        <taxon>Sesamum</taxon>
    </lineage>
</organism>
<proteinExistence type="predicted"/>
<feature type="region of interest" description="Disordered" evidence="1">
    <location>
        <begin position="1"/>
        <end position="37"/>
    </location>
</feature>
<dbReference type="AlphaFoldDB" id="A0AAW2MS74"/>
<reference evidence="2" key="2">
    <citation type="journal article" date="2024" name="Plant">
        <title>Genomic evolution and insights into agronomic trait innovations of Sesamum species.</title>
        <authorList>
            <person name="Miao H."/>
            <person name="Wang L."/>
            <person name="Qu L."/>
            <person name="Liu H."/>
            <person name="Sun Y."/>
            <person name="Le M."/>
            <person name="Wang Q."/>
            <person name="Wei S."/>
            <person name="Zheng Y."/>
            <person name="Lin W."/>
            <person name="Duan Y."/>
            <person name="Cao H."/>
            <person name="Xiong S."/>
            <person name="Wang X."/>
            <person name="Wei L."/>
            <person name="Li C."/>
            <person name="Ma Q."/>
            <person name="Ju M."/>
            <person name="Zhao R."/>
            <person name="Li G."/>
            <person name="Mu C."/>
            <person name="Tian Q."/>
            <person name="Mei H."/>
            <person name="Zhang T."/>
            <person name="Gao T."/>
            <person name="Zhang H."/>
        </authorList>
    </citation>
    <scope>NUCLEOTIDE SEQUENCE</scope>
    <source>
        <strain evidence="2">G02</strain>
    </source>
</reference>
<feature type="region of interest" description="Disordered" evidence="1">
    <location>
        <begin position="74"/>
        <end position="94"/>
    </location>
</feature>
<gene>
    <name evidence="2" type="ORF">Sradi_4664900</name>
</gene>
<evidence type="ECO:0000313" key="2">
    <source>
        <dbReference type="EMBL" id="KAL0334530.1"/>
    </source>
</evidence>
<reference evidence="2" key="1">
    <citation type="submission" date="2020-06" db="EMBL/GenBank/DDBJ databases">
        <authorList>
            <person name="Li T."/>
            <person name="Hu X."/>
            <person name="Zhang T."/>
            <person name="Song X."/>
            <person name="Zhang H."/>
            <person name="Dai N."/>
            <person name="Sheng W."/>
            <person name="Hou X."/>
            <person name="Wei L."/>
        </authorList>
    </citation>
    <scope>NUCLEOTIDE SEQUENCE</scope>
    <source>
        <strain evidence="2">G02</strain>
        <tissue evidence="2">Leaf</tissue>
    </source>
</reference>
<name>A0AAW2MS74_SESRA</name>
<evidence type="ECO:0008006" key="3">
    <source>
        <dbReference type="Google" id="ProtNLM"/>
    </source>
</evidence>
<evidence type="ECO:0000256" key="1">
    <source>
        <dbReference type="SAM" id="MobiDB-lite"/>
    </source>
</evidence>
<accession>A0AAW2MS74</accession>
<dbReference type="EMBL" id="JACGWJ010000021">
    <property type="protein sequence ID" value="KAL0334530.1"/>
    <property type="molecule type" value="Genomic_DNA"/>
</dbReference>
<sequence>MGVAMHVKSDSEVTSIEASTPPRSPRRPLYYVQSPSHSQHDLEKMSYGWSPFGSPTHHFQYHCSPIHHSRESSTSRFSASLKNPRNSGGGVGGWRRMQRKYDEVGDEAEEDEEGEGKMKQRWGANEILCGLLSVVVRAAFFYIFLDSLGCKFSLQTEDNREGVPTDMLTLNSTVKIFYRNPSTFFGVHVTSTPLEFHYFDLKVASGHMRKLCQSRRSDSKVIAVVEGHQVPLYGGIPVLNSAKGHPESMSVPLNLTFVVRSRAYILGRLVKPKFYLSILCGVTMRGNHLGKPLNLTKSQSCVYH</sequence>
<protein>
    <recommendedName>
        <fullName evidence="3">Late embryogenesis abundant protein LEA-2 subgroup domain-containing protein</fullName>
    </recommendedName>
</protein>
<comment type="caution">
    <text evidence="2">The sequence shown here is derived from an EMBL/GenBank/DDBJ whole genome shotgun (WGS) entry which is preliminary data.</text>
</comment>